<name>A0ABR2GRN8_9EUKA</name>
<keyword evidence="2" id="KW-1185">Reference proteome</keyword>
<comment type="caution">
    <text evidence="1">The sequence shown here is derived from an EMBL/GenBank/DDBJ whole genome shotgun (WGS) entry which is preliminary data.</text>
</comment>
<dbReference type="Proteomes" id="UP001470230">
    <property type="component" value="Unassembled WGS sequence"/>
</dbReference>
<proteinExistence type="predicted"/>
<sequence>MGWLKKVFKKAENHVKKAIPKEIRKAIPKELRHAVENEIKSKFVPREAKELFNAVDKITQPFDEIYTTANDIYKFTKNFN</sequence>
<dbReference type="EMBL" id="JAPFFF010000064">
    <property type="protein sequence ID" value="KAK8836609.1"/>
    <property type="molecule type" value="Genomic_DNA"/>
</dbReference>
<reference evidence="1 2" key="1">
    <citation type="submission" date="2024-04" db="EMBL/GenBank/DDBJ databases">
        <title>Tritrichomonas musculus Genome.</title>
        <authorList>
            <person name="Alves-Ferreira E."/>
            <person name="Grigg M."/>
            <person name="Lorenzi H."/>
            <person name="Galac M."/>
        </authorList>
    </citation>
    <scope>NUCLEOTIDE SEQUENCE [LARGE SCALE GENOMIC DNA]</scope>
    <source>
        <strain evidence="1 2">EAF2021</strain>
    </source>
</reference>
<organism evidence="1 2">
    <name type="scientific">Tritrichomonas musculus</name>
    <dbReference type="NCBI Taxonomy" id="1915356"/>
    <lineage>
        <taxon>Eukaryota</taxon>
        <taxon>Metamonada</taxon>
        <taxon>Parabasalia</taxon>
        <taxon>Tritrichomonadida</taxon>
        <taxon>Tritrichomonadidae</taxon>
        <taxon>Tritrichomonas</taxon>
    </lineage>
</organism>
<evidence type="ECO:0000313" key="2">
    <source>
        <dbReference type="Proteomes" id="UP001470230"/>
    </source>
</evidence>
<evidence type="ECO:0000313" key="1">
    <source>
        <dbReference type="EMBL" id="KAK8836609.1"/>
    </source>
</evidence>
<gene>
    <name evidence="1" type="ORF">M9Y10_037543</name>
</gene>
<accession>A0ABR2GRN8</accession>
<protein>
    <submittedName>
        <fullName evidence="1">Uncharacterized protein</fullName>
    </submittedName>
</protein>